<organism evidence="3 4">
    <name type="scientific">Cordyceps militaris (strain CM01)</name>
    <name type="common">Caterpillar fungus</name>
    <dbReference type="NCBI Taxonomy" id="983644"/>
    <lineage>
        <taxon>Eukaryota</taxon>
        <taxon>Fungi</taxon>
        <taxon>Dikarya</taxon>
        <taxon>Ascomycota</taxon>
        <taxon>Pezizomycotina</taxon>
        <taxon>Sordariomycetes</taxon>
        <taxon>Hypocreomycetidae</taxon>
        <taxon>Hypocreales</taxon>
        <taxon>Cordycipitaceae</taxon>
        <taxon>Cordyceps</taxon>
    </lineage>
</organism>
<reference evidence="3 4" key="1">
    <citation type="journal article" date="2011" name="Genome Biol.">
        <title>Genome sequence of the insect pathogenic fungus Cordyceps militaris, a valued traditional Chinese medicine.</title>
        <authorList>
            <person name="Zheng P."/>
            <person name="Xia Y."/>
            <person name="Xiao G."/>
            <person name="Xiong C."/>
            <person name="Hu X."/>
            <person name="Zhang S."/>
            <person name="Zheng H."/>
            <person name="Huang Y."/>
            <person name="Zhou Y."/>
            <person name="Wang S."/>
            <person name="Zhao G.P."/>
            <person name="Liu X."/>
            <person name="St Leger R.J."/>
            <person name="Wang C."/>
        </authorList>
    </citation>
    <scope>NUCLEOTIDE SEQUENCE [LARGE SCALE GENOMIC DNA]</scope>
    <source>
        <strain evidence="3 4">CM01</strain>
    </source>
</reference>
<feature type="region of interest" description="Disordered" evidence="1">
    <location>
        <begin position="334"/>
        <end position="434"/>
    </location>
</feature>
<feature type="compositionally biased region" description="Polar residues" evidence="1">
    <location>
        <begin position="346"/>
        <end position="366"/>
    </location>
</feature>
<evidence type="ECO:0000313" key="4">
    <source>
        <dbReference type="Proteomes" id="UP000001610"/>
    </source>
</evidence>
<dbReference type="AlphaFoldDB" id="G3J759"/>
<dbReference type="STRING" id="983644.G3J759"/>
<keyword evidence="2" id="KW-0732">Signal</keyword>
<feature type="compositionally biased region" description="Basic residues" evidence="1">
    <location>
        <begin position="641"/>
        <end position="658"/>
    </location>
</feature>
<dbReference type="Proteomes" id="UP000001610">
    <property type="component" value="Unassembled WGS sequence"/>
</dbReference>
<evidence type="ECO:0000256" key="2">
    <source>
        <dbReference type="SAM" id="SignalP"/>
    </source>
</evidence>
<dbReference type="KEGG" id="cmt:CCM_00086"/>
<dbReference type="VEuPathDB" id="FungiDB:CCM_00086"/>
<protein>
    <submittedName>
        <fullName evidence="3">Uncharacterized protein</fullName>
    </submittedName>
</protein>
<evidence type="ECO:0000313" key="3">
    <source>
        <dbReference type="EMBL" id="EGX95432.1"/>
    </source>
</evidence>
<gene>
    <name evidence="3" type="ORF">CCM_00086</name>
</gene>
<feature type="region of interest" description="Disordered" evidence="1">
    <location>
        <begin position="632"/>
        <end position="664"/>
    </location>
</feature>
<evidence type="ECO:0000256" key="1">
    <source>
        <dbReference type="SAM" id="MobiDB-lite"/>
    </source>
</evidence>
<dbReference type="RefSeq" id="XP_006665309.1">
    <property type="nucleotide sequence ID" value="XM_006665246.1"/>
</dbReference>
<dbReference type="InParanoid" id="G3J759"/>
<feature type="compositionally biased region" description="Basic and acidic residues" evidence="1">
    <location>
        <begin position="394"/>
        <end position="419"/>
    </location>
</feature>
<dbReference type="eggNOG" id="ENOG502S91F">
    <property type="taxonomic scope" value="Eukaryota"/>
</dbReference>
<keyword evidence="4" id="KW-1185">Reference proteome</keyword>
<dbReference type="GeneID" id="18162121"/>
<feature type="chain" id="PRO_5003446195" evidence="2">
    <location>
        <begin position="26"/>
        <end position="664"/>
    </location>
</feature>
<sequence length="664" mass="74239">MAPPAKSLAWTALGLSRWRWVRSLAQRLLQHLCSLMLMHDSQPSSLSCSSSLCSAPLLAAAPHAPPAQSPVPSTPLVVSALTNTSPARQHGYALVLHQWMEACSSLLNLMQDQRRVALPVPPPPGHLKSLPLPPPSSLSHTPLVVDHSPRPEVRLSCRDVNHHLGIPAAIMLEATYMDQLQSTSGLSDPMDISDASTTIASPPSSDFPELMPFTASSSYHMSADCSLPFSPPASSIASPPMPHVAKQYALYTESSLAHLPSPPTSAKMFYPQHWNANFGLDHGPGPNEDVAIPQEFYMQERCTPDPDSYLSSYPLADSQSPSLLNQSVPYFAPVPHLGSNGPPMMHSSTMNSEDSPKTLETFSEVSTPGEESKSEAAPSKRASRKRSTCTTPEASKEDGDSDQDSHYEADSSPRRDSSGRKPRKRAAPKRSSASRIASIDVGEYQNCFGDMIAPRLKENCPKEERCIFLSRWQHRDKKGQDMWDSIQEDYFREFDKEQCKETLQMKLTRGRSKYIEWYVKDEEILLQAWQNMERNRYKTLLDEFHRLGGSRNMLLNPSDIEVKVVADMRLEDEVYSGHMHEMELRRRFRLWWGKKKTGGRNTEELNTSYSGPSLFGRPVDVDEVLDQVVEHQLDGAERRGSGQRRKRSSAKPSRVLKKIKLEKD</sequence>
<dbReference type="OrthoDB" id="5421421at2759"/>
<feature type="signal peptide" evidence="2">
    <location>
        <begin position="1"/>
        <end position="25"/>
    </location>
</feature>
<dbReference type="EMBL" id="JH126399">
    <property type="protein sequence ID" value="EGX95432.1"/>
    <property type="molecule type" value="Genomic_DNA"/>
</dbReference>
<name>G3J759_CORMM</name>
<accession>G3J759</accession>
<dbReference type="HOGENOM" id="CLU_026999_0_0_1"/>
<dbReference type="OMA" id="DMWDSIQ"/>
<proteinExistence type="predicted"/>